<proteinExistence type="predicted"/>
<comment type="caution">
    <text evidence="1">The sequence shown here is derived from an EMBL/GenBank/DDBJ whole genome shotgun (WGS) entry which is preliminary data.</text>
</comment>
<accession>A0A0F9ALN7</accession>
<evidence type="ECO:0000313" key="1">
    <source>
        <dbReference type="EMBL" id="KKK79374.1"/>
    </source>
</evidence>
<feature type="non-terminal residue" evidence="1">
    <location>
        <position position="1"/>
    </location>
</feature>
<protein>
    <submittedName>
        <fullName evidence="1">Uncharacterized protein</fullName>
    </submittedName>
</protein>
<sequence>EFKKWQAIFEMDIIAVQVDPGINI</sequence>
<dbReference type="EMBL" id="LAZR01054060">
    <property type="protein sequence ID" value="KKK79374.1"/>
    <property type="molecule type" value="Genomic_DNA"/>
</dbReference>
<reference evidence="1" key="1">
    <citation type="journal article" date="2015" name="Nature">
        <title>Complex archaea that bridge the gap between prokaryotes and eukaryotes.</title>
        <authorList>
            <person name="Spang A."/>
            <person name="Saw J.H."/>
            <person name="Jorgensen S.L."/>
            <person name="Zaremba-Niedzwiedzka K."/>
            <person name="Martijn J."/>
            <person name="Lind A.E."/>
            <person name="van Eijk R."/>
            <person name="Schleper C."/>
            <person name="Guy L."/>
            <person name="Ettema T.J."/>
        </authorList>
    </citation>
    <scope>NUCLEOTIDE SEQUENCE</scope>
</reference>
<gene>
    <name evidence="1" type="ORF">LCGC14_2834180</name>
</gene>
<dbReference type="AlphaFoldDB" id="A0A0F9ALN7"/>
<organism evidence="1">
    <name type="scientific">marine sediment metagenome</name>
    <dbReference type="NCBI Taxonomy" id="412755"/>
    <lineage>
        <taxon>unclassified sequences</taxon>
        <taxon>metagenomes</taxon>
        <taxon>ecological metagenomes</taxon>
    </lineage>
</organism>
<name>A0A0F9ALN7_9ZZZZ</name>